<dbReference type="InterPro" id="IPR015867">
    <property type="entry name" value="N-reg_PII/ATP_PRibTrfase_C"/>
</dbReference>
<dbReference type="PANTHER" id="PTHR23419:SF8">
    <property type="entry name" value="FI09726P"/>
    <property type="match status" value="1"/>
</dbReference>
<evidence type="ECO:0000256" key="1">
    <source>
        <dbReference type="ARBA" id="ARBA00010169"/>
    </source>
</evidence>
<dbReference type="AlphaFoldDB" id="A0A2N1PLI5"/>
<organism evidence="2 3">
    <name type="scientific">Candidatus Wallbacteria bacterium HGW-Wallbacteria-1</name>
    <dbReference type="NCBI Taxonomy" id="2013854"/>
    <lineage>
        <taxon>Bacteria</taxon>
        <taxon>Candidatus Walliibacteriota</taxon>
    </lineage>
</organism>
<comment type="similarity">
    <text evidence="1">Belongs to the CutA family.</text>
</comment>
<dbReference type="Pfam" id="PF03091">
    <property type="entry name" value="CutA1"/>
    <property type="match status" value="1"/>
</dbReference>
<dbReference type="InterPro" id="IPR004323">
    <property type="entry name" value="Ion_tolerance_CutA"/>
</dbReference>
<gene>
    <name evidence="2" type="ORF">CVV64_15455</name>
</gene>
<dbReference type="GO" id="GO:0010038">
    <property type="term" value="P:response to metal ion"/>
    <property type="evidence" value="ECO:0007669"/>
    <property type="project" value="InterPro"/>
</dbReference>
<proteinExistence type="inferred from homology"/>
<dbReference type="GO" id="GO:0005507">
    <property type="term" value="F:copper ion binding"/>
    <property type="evidence" value="ECO:0007669"/>
    <property type="project" value="TreeGrafter"/>
</dbReference>
<evidence type="ECO:0000313" key="2">
    <source>
        <dbReference type="EMBL" id="PKK89204.1"/>
    </source>
</evidence>
<accession>A0A2N1PLI5</accession>
<name>A0A2N1PLI5_9BACT</name>
<sequence>MMTNTTGVVAVLVTCPTREVAEMLGRGAVEDNIAACSQVLGEIRSFYRWEGKVCDDQEFLVIFKIAKNSFDALEAFILAKHPYDIPQIVALPVVDGNLSYISWVLETMG</sequence>
<dbReference type="PANTHER" id="PTHR23419">
    <property type="entry name" value="DIVALENT CATION TOLERANCE CUTA-RELATED"/>
    <property type="match status" value="1"/>
</dbReference>
<evidence type="ECO:0000313" key="3">
    <source>
        <dbReference type="Proteomes" id="UP000233256"/>
    </source>
</evidence>
<protein>
    <submittedName>
        <fullName evidence="2">Divalent-cation tolerance protein CutA</fullName>
    </submittedName>
</protein>
<dbReference type="Proteomes" id="UP000233256">
    <property type="component" value="Unassembled WGS sequence"/>
</dbReference>
<comment type="caution">
    <text evidence="2">The sequence shown here is derived from an EMBL/GenBank/DDBJ whole genome shotgun (WGS) entry which is preliminary data.</text>
</comment>
<dbReference type="SUPFAM" id="SSF54913">
    <property type="entry name" value="GlnB-like"/>
    <property type="match status" value="1"/>
</dbReference>
<dbReference type="Gene3D" id="3.30.70.120">
    <property type="match status" value="1"/>
</dbReference>
<dbReference type="InterPro" id="IPR011322">
    <property type="entry name" value="N-reg_PII-like_a/b"/>
</dbReference>
<reference evidence="2 3" key="1">
    <citation type="journal article" date="2017" name="ISME J.">
        <title>Potential for microbial H2 and metal transformations associated with novel bacteria and archaea in deep terrestrial subsurface sediments.</title>
        <authorList>
            <person name="Hernsdorf A.W."/>
            <person name="Amano Y."/>
            <person name="Miyakawa K."/>
            <person name="Ise K."/>
            <person name="Suzuki Y."/>
            <person name="Anantharaman K."/>
            <person name="Probst A."/>
            <person name="Burstein D."/>
            <person name="Thomas B.C."/>
            <person name="Banfield J.F."/>
        </authorList>
    </citation>
    <scope>NUCLEOTIDE SEQUENCE [LARGE SCALE GENOMIC DNA]</scope>
    <source>
        <strain evidence="2">HGW-Wallbacteria-1</strain>
    </source>
</reference>
<dbReference type="EMBL" id="PGXC01000023">
    <property type="protein sequence ID" value="PKK89204.1"/>
    <property type="molecule type" value="Genomic_DNA"/>
</dbReference>